<protein>
    <submittedName>
        <fullName evidence="5">Glucose-1-phosphate thymidylyltransferase</fullName>
        <ecNumber evidence="5">2.7.7.24</ecNumber>
    </submittedName>
</protein>
<dbReference type="GO" id="GO:0008879">
    <property type="term" value="F:glucose-1-phosphate thymidylyltransferase activity"/>
    <property type="evidence" value="ECO:0007669"/>
    <property type="project" value="UniProtKB-EC"/>
</dbReference>
<organism evidence="5 6">
    <name type="scientific">Frigoriglobus tundricola</name>
    <dbReference type="NCBI Taxonomy" id="2774151"/>
    <lineage>
        <taxon>Bacteria</taxon>
        <taxon>Pseudomonadati</taxon>
        <taxon>Planctomycetota</taxon>
        <taxon>Planctomycetia</taxon>
        <taxon>Gemmatales</taxon>
        <taxon>Gemmataceae</taxon>
        <taxon>Frigoriglobus</taxon>
    </lineage>
</organism>
<dbReference type="PANTHER" id="PTHR43584:SF8">
    <property type="entry name" value="N-ACETYLMURAMATE ALPHA-1-PHOSPHATE URIDYLYLTRANSFERASE"/>
    <property type="match status" value="1"/>
</dbReference>
<dbReference type="KEGG" id="ftj:FTUN_5554"/>
<evidence type="ECO:0000313" key="6">
    <source>
        <dbReference type="Proteomes" id="UP000503447"/>
    </source>
</evidence>
<keyword evidence="6" id="KW-1185">Reference proteome</keyword>
<feature type="compositionally biased region" description="Basic and acidic residues" evidence="3">
    <location>
        <begin position="1"/>
        <end position="10"/>
    </location>
</feature>
<feature type="region of interest" description="Disordered" evidence="3">
    <location>
        <begin position="1"/>
        <end position="24"/>
    </location>
</feature>
<dbReference type="SUPFAM" id="SSF53448">
    <property type="entry name" value="Nucleotide-diphospho-sugar transferases"/>
    <property type="match status" value="1"/>
</dbReference>
<dbReference type="AlphaFoldDB" id="A0A6M5YWY9"/>
<evidence type="ECO:0000256" key="3">
    <source>
        <dbReference type="SAM" id="MobiDB-lite"/>
    </source>
</evidence>
<evidence type="ECO:0000256" key="1">
    <source>
        <dbReference type="ARBA" id="ARBA00022679"/>
    </source>
</evidence>
<dbReference type="Pfam" id="PF00483">
    <property type="entry name" value="NTP_transferase"/>
    <property type="match status" value="1"/>
</dbReference>
<feature type="domain" description="Nucleotidyl transferase" evidence="4">
    <location>
        <begin position="44"/>
        <end position="260"/>
    </location>
</feature>
<name>A0A6M5YWY9_9BACT</name>
<proteinExistence type="predicted"/>
<dbReference type="PANTHER" id="PTHR43584">
    <property type="entry name" value="NUCLEOTIDYL TRANSFERASE"/>
    <property type="match status" value="1"/>
</dbReference>
<keyword evidence="1 5" id="KW-0808">Transferase</keyword>
<dbReference type="EC" id="2.7.7.24" evidence="5"/>
<gene>
    <name evidence="5" type="ORF">FTUN_5554</name>
</gene>
<evidence type="ECO:0000313" key="5">
    <source>
        <dbReference type="EMBL" id="QJW97974.1"/>
    </source>
</evidence>
<dbReference type="InterPro" id="IPR050065">
    <property type="entry name" value="GlmU-like"/>
</dbReference>
<dbReference type="CDD" id="cd04181">
    <property type="entry name" value="NTP_transferase"/>
    <property type="match status" value="1"/>
</dbReference>
<keyword evidence="2 5" id="KW-0548">Nucleotidyltransferase</keyword>
<accession>A0A6M5YWY9</accession>
<sequence length="269" mass="29427">MGLYRSEKGHVTPSGVRPDCRRQSATRKSRAAWHTLEWNERLDAIILAAGKGTRLRPHTETTPKPLLAVQGRPILDWIIGALPPVERLVVVVNYLAEQVEDYLAKQTHVRNWTTVRQAVPRGTGDALMSCNTVVMGETVMVLNGDDLIGRADLAKLATVPMGILARPVDQPEDYGIIFRNEDGTLKQIVEKPKGLAPPQLANIGGYVFPRAVFGLTLPLSPRNEYEITDAVSQLAATGPFHVVAADYWLPIGTVGQWEAAQTADVSPAR</sequence>
<reference evidence="6" key="1">
    <citation type="submission" date="2020-05" db="EMBL/GenBank/DDBJ databases">
        <title>Frigoriglobus tundricola gen. nov., sp. nov., a psychrotolerant cellulolytic planctomycete of the family Gemmataceae with two divergent copies of 16S rRNA gene.</title>
        <authorList>
            <person name="Kulichevskaya I.S."/>
            <person name="Ivanova A.A."/>
            <person name="Naumoff D.G."/>
            <person name="Beletsky A.V."/>
            <person name="Rijpstra W.I.C."/>
            <person name="Sinninghe Damste J.S."/>
            <person name="Mardanov A.V."/>
            <person name="Ravin N.V."/>
            <person name="Dedysh S.N."/>
        </authorList>
    </citation>
    <scope>NUCLEOTIDE SEQUENCE [LARGE SCALE GENOMIC DNA]</scope>
    <source>
        <strain evidence="6">PL17</strain>
    </source>
</reference>
<dbReference type="EMBL" id="CP053452">
    <property type="protein sequence ID" value="QJW97974.1"/>
    <property type="molecule type" value="Genomic_DNA"/>
</dbReference>
<dbReference type="Proteomes" id="UP000503447">
    <property type="component" value="Chromosome"/>
</dbReference>
<dbReference type="InterPro" id="IPR029044">
    <property type="entry name" value="Nucleotide-diphossugar_trans"/>
</dbReference>
<evidence type="ECO:0000259" key="4">
    <source>
        <dbReference type="Pfam" id="PF00483"/>
    </source>
</evidence>
<dbReference type="InterPro" id="IPR005835">
    <property type="entry name" value="NTP_transferase_dom"/>
</dbReference>
<dbReference type="Gene3D" id="3.90.550.10">
    <property type="entry name" value="Spore Coat Polysaccharide Biosynthesis Protein SpsA, Chain A"/>
    <property type="match status" value="1"/>
</dbReference>
<evidence type="ECO:0000256" key="2">
    <source>
        <dbReference type="ARBA" id="ARBA00022695"/>
    </source>
</evidence>